<reference evidence="1 2" key="1">
    <citation type="submission" date="2016-08" db="EMBL/GenBank/DDBJ databases">
        <title>Identification and validation of antigenic proteins from Pajaroellobacter abortibovis using de-novo genome sequence assembly and reverse vaccinology.</title>
        <authorList>
            <person name="Welly B.T."/>
            <person name="Miller M.R."/>
            <person name="Stott J.L."/>
            <person name="Blanchard M.T."/>
            <person name="Islas-Trejo A.D."/>
            <person name="O'Rourke S.M."/>
            <person name="Young A.E."/>
            <person name="Medrano J.F."/>
            <person name="Van Eenennaam A.L."/>
        </authorList>
    </citation>
    <scope>NUCLEOTIDE SEQUENCE [LARGE SCALE GENOMIC DNA]</scope>
    <source>
        <strain evidence="1 2">BTF92-0548A/99-0131</strain>
    </source>
</reference>
<gene>
    <name evidence="1" type="ORF">BCY86_06360</name>
</gene>
<keyword evidence="2" id="KW-1185">Reference proteome</keyword>
<accession>A0A1L6MXM5</accession>
<dbReference type="Proteomes" id="UP000185544">
    <property type="component" value="Chromosome"/>
</dbReference>
<dbReference type="AlphaFoldDB" id="A0A1L6MXM5"/>
<proteinExistence type="predicted"/>
<sequence>MLYWSAPAAVTTDAIISITSIGKEVRQYSSTKVRIKRARPLIIHSEMPLNLAPTIMALAKELT</sequence>
<evidence type="ECO:0000313" key="2">
    <source>
        <dbReference type="Proteomes" id="UP000185544"/>
    </source>
</evidence>
<dbReference type="KEGG" id="pabo:BCY86_06360"/>
<name>A0A1L6MXM5_9BACT</name>
<protein>
    <submittedName>
        <fullName evidence="1">Uncharacterized protein</fullName>
    </submittedName>
</protein>
<organism evidence="1 2">
    <name type="scientific">Pajaroellobacter abortibovis</name>
    <dbReference type="NCBI Taxonomy" id="1882918"/>
    <lineage>
        <taxon>Bacteria</taxon>
        <taxon>Pseudomonadati</taxon>
        <taxon>Myxococcota</taxon>
        <taxon>Polyangia</taxon>
        <taxon>Polyangiales</taxon>
        <taxon>Polyangiaceae</taxon>
    </lineage>
</organism>
<evidence type="ECO:0000313" key="1">
    <source>
        <dbReference type="EMBL" id="APS00341.1"/>
    </source>
</evidence>
<dbReference type="EMBL" id="CP016908">
    <property type="protein sequence ID" value="APS00341.1"/>
    <property type="molecule type" value="Genomic_DNA"/>
</dbReference>